<feature type="domain" description="RNase H type-1" evidence="1">
    <location>
        <begin position="3"/>
        <end position="51"/>
    </location>
</feature>
<dbReference type="Pfam" id="PF13456">
    <property type="entry name" value="RVT_3"/>
    <property type="match status" value="1"/>
</dbReference>
<accession>M4BAV8</accession>
<dbReference type="eggNOG" id="ENOG502SYSI">
    <property type="taxonomic scope" value="Eukaryota"/>
</dbReference>
<evidence type="ECO:0000313" key="3">
    <source>
        <dbReference type="Proteomes" id="UP000011713"/>
    </source>
</evidence>
<dbReference type="InterPro" id="IPR036397">
    <property type="entry name" value="RNaseH_sf"/>
</dbReference>
<dbReference type="GO" id="GO:0004523">
    <property type="term" value="F:RNA-DNA hybrid ribonuclease activity"/>
    <property type="evidence" value="ECO:0007669"/>
    <property type="project" value="InterPro"/>
</dbReference>
<evidence type="ECO:0000259" key="1">
    <source>
        <dbReference type="Pfam" id="PF13456"/>
    </source>
</evidence>
<dbReference type="VEuPathDB" id="FungiDB:HpaG803418"/>
<sequence length="59" mass="7168">MGQLRRRRPPKTPRLFDLYRQFRLLGDRLGVITWIHHLRQYNRMADALANVAMDSRRSF</sequence>
<dbReference type="InParanoid" id="M4BAV8"/>
<dbReference type="HOGENOM" id="CLU_095977_3_1_1"/>
<protein>
    <recommendedName>
        <fullName evidence="1">RNase H type-1 domain-containing protein</fullName>
    </recommendedName>
</protein>
<dbReference type="OMA" id="RLGVITW"/>
<proteinExistence type="predicted"/>
<dbReference type="InterPro" id="IPR002156">
    <property type="entry name" value="RNaseH_domain"/>
</dbReference>
<dbReference type="EMBL" id="JH598083">
    <property type="status" value="NOT_ANNOTATED_CDS"/>
    <property type="molecule type" value="Genomic_DNA"/>
</dbReference>
<name>M4BAV8_HYAAE</name>
<dbReference type="STRING" id="559515.M4BAV8"/>
<reference evidence="3" key="1">
    <citation type="journal article" date="2010" name="Science">
        <title>Signatures of adaptation to obligate biotrophy in the Hyaloperonospora arabidopsidis genome.</title>
        <authorList>
            <person name="Baxter L."/>
            <person name="Tripathy S."/>
            <person name="Ishaque N."/>
            <person name="Boot N."/>
            <person name="Cabral A."/>
            <person name="Kemen E."/>
            <person name="Thines M."/>
            <person name="Ah-Fong A."/>
            <person name="Anderson R."/>
            <person name="Badejoko W."/>
            <person name="Bittner-Eddy P."/>
            <person name="Boore J.L."/>
            <person name="Chibucos M.C."/>
            <person name="Coates M."/>
            <person name="Dehal P."/>
            <person name="Delehaunty K."/>
            <person name="Dong S."/>
            <person name="Downton P."/>
            <person name="Dumas B."/>
            <person name="Fabro G."/>
            <person name="Fronick C."/>
            <person name="Fuerstenberg S.I."/>
            <person name="Fulton L."/>
            <person name="Gaulin E."/>
            <person name="Govers F."/>
            <person name="Hughes L."/>
            <person name="Humphray S."/>
            <person name="Jiang R.H."/>
            <person name="Judelson H."/>
            <person name="Kamoun S."/>
            <person name="Kyung K."/>
            <person name="Meijer H."/>
            <person name="Minx P."/>
            <person name="Morris P."/>
            <person name="Nelson J."/>
            <person name="Phuntumart V."/>
            <person name="Qutob D."/>
            <person name="Rehmany A."/>
            <person name="Rougon-Cardoso A."/>
            <person name="Ryden P."/>
            <person name="Torto-Alalibo T."/>
            <person name="Studholme D."/>
            <person name="Wang Y."/>
            <person name="Win J."/>
            <person name="Wood J."/>
            <person name="Clifton S.W."/>
            <person name="Rogers J."/>
            <person name="Van den Ackerveken G."/>
            <person name="Jones J.D."/>
            <person name="McDowell J.M."/>
            <person name="Beynon J."/>
            <person name="Tyler B.M."/>
        </authorList>
    </citation>
    <scope>NUCLEOTIDE SEQUENCE [LARGE SCALE GENOMIC DNA]</scope>
    <source>
        <strain evidence="3">Emoy2</strain>
    </source>
</reference>
<organism evidence="2 3">
    <name type="scientific">Hyaloperonospora arabidopsidis (strain Emoy2)</name>
    <name type="common">Downy mildew agent</name>
    <name type="synonym">Peronospora arabidopsidis</name>
    <dbReference type="NCBI Taxonomy" id="559515"/>
    <lineage>
        <taxon>Eukaryota</taxon>
        <taxon>Sar</taxon>
        <taxon>Stramenopiles</taxon>
        <taxon>Oomycota</taxon>
        <taxon>Peronosporomycetes</taxon>
        <taxon>Peronosporales</taxon>
        <taxon>Peronosporaceae</taxon>
        <taxon>Hyaloperonospora</taxon>
    </lineage>
</organism>
<reference evidence="2" key="2">
    <citation type="submission" date="2015-06" db="UniProtKB">
        <authorList>
            <consortium name="EnsemblProtists"/>
        </authorList>
    </citation>
    <scope>IDENTIFICATION</scope>
    <source>
        <strain evidence="2">Emoy2</strain>
    </source>
</reference>
<dbReference type="Proteomes" id="UP000011713">
    <property type="component" value="Unassembled WGS sequence"/>
</dbReference>
<evidence type="ECO:0000313" key="2">
    <source>
        <dbReference type="EnsemblProtists" id="HpaP803418"/>
    </source>
</evidence>
<dbReference type="EnsemblProtists" id="HpaT803418">
    <property type="protein sequence ID" value="HpaP803418"/>
    <property type="gene ID" value="HpaG803418"/>
</dbReference>
<dbReference type="Gene3D" id="3.30.420.10">
    <property type="entry name" value="Ribonuclease H-like superfamily/Ribonuclease H"/>
    <property type="match status" value="1"/>
</dbReference>
<keyword evidence="3" id="KW-1185">Reference proteome</keyword>
<dbReference type="AlphaFoldDB" id="M4BAV8"/>
<dbReference type="GO" id="GO:0003676">
    <property type="term" value="F:nucleic acid binding"/>
    <property type="evidence" value="ECO:0007669"/>
    <property type="project" value="InterPro"/>
</dbReference>